<keyword evidence="2" id="KW-0285">Flavoprotein</keyword>
<dbReference type="AlphaFoldDB" id="G7WQW2"/>
<name>G7WQW2_METH6</name>
<dbReference type="EMBL" id="CP003117">
    <property type="protein sequence ID" value="AET65105.1"/>
    <property type="molecule type" value="Genomic_DNA"/>
</dbReference>
<dbReference type="KEGG" id="mhi:Mhar_1747"/>
<keyword evidence="3" id="KW-0288">FMN</keyword>
<dbReference type="Proteomes" id="UP000005877">
    <property type="component" value="Chromosome"/>
</dbReference>
<comment type="cofactor">
    <cofactor evidence="1">
        <name>FMN</name>
        <dbReference type="ChEBI" id="CHEBI:58210"/>
    </cofactor>
</comment>
<accession>G7WQW2</accession>
<sequence length="180" mass="19868">MILKPSMRGQVLPMPVVLISTVSKEGVRNAAPWGCIMPILRPLDEIAIASWLKRDTLDNIRETGEFVVNVPTLEMAEEVEICARSFPPEVDEFEEAGLSPHPSTKVAPPGIAGCVAWMECELVEEILRERFSLIIGRVVFLEGNDEFFGAEGGMDFERARPMSMILGADGACYTRPTSTR</sequence>
<evidence type="ECO:0000259" key="5">
    <source>
        <dbReference type="SMART" id="SM00903"/>
    </source>
</evidence>
<dbReference type="InterPro" id="IPR002563">
    <property type="entry name" value="Flavin_Rdtase-like_dom"/>
</dbReference>
<evidence type="ECO:0000256" key="4">
    <source>
        <dbReference type="ARBA" id="ARBA00038054"/>
    </source>
</evidence>
<dbReference type="PANTHER" id="PTHR33798">
    <property type="entry name" value="FLAVOPROTEIN OXYGENASE"/>
    <property type="match status" value="1"/>
</dbReference>
<evidence type="ECO:0000256" key="1">
    <source>
        <dbReference type="ARBA" id="ARBA00001917"/>
    </source>
</evidence>
<dbReference type="Gene3D" id="2.30.110.10">
    <property type="entry name" value="Electron Transport, Fmn-binding Protein, Chain A"/>
    <property type="match status" value="1"/>
</dbReference>
<dbReference type="InterPro" id="IPR012349">
    <property type="entry name" value="Split_barrel_FMN-bd"/>
</dbReference>
<evidence type="ECO:0000313" key="7">
    <source>
        <dbReference type="Proteomes" id="UP000005877"/>
    </source>
</evidence>
<protein>
    <recommendedName>
        <fullName evidence="5">Flavin reductase like domain-containing protein</fullName>
    </recommendedName>
</protein>
<dbReference type="Pfam" id="PF01613">
    <property type="entry name" value="Flavin_Reduct"/>
    <property type="match status" value="1"/>
</dbReference>
<feature type="domain" description="Flavin reductase like" evidence="5">
    <location>
        <begin position="12"/>
        <end position="157"/>
    </location>
</feature>
<comment type="similarity">
    <text evidence="4">Belongs to the flavoredoxin family.</text>
</comment>
<dbReference type="SUPFAM" id="SSF50475">
    <property type="entry name" value="FMN-binding split barrel"/>
    <property type="match status" value="1"/>
</dbReference>
<gene>
    <name evidence="6" type="ordered locus">Mhar_1747</name>
</gene>
<reference evidence="6 7" key="1">
    <citation type="journal article" date="2012" name="PLoS ONE">
        <title>The genome characteristics and predicted function of methyl-group oxidation pathway in the obligate aceticlastic methanogens, Methanosaeta spp.</title>
        <authorList>
            <person name="Zhu J."/>
            <person name="Zheng H."/>
            <person name="Ai G."/>
            <person name="Zhang G."/>
            <person name="Liu D."/>
            <person name="Liu X."/>
            <person name="Dong X."/>
        </authorList>
    </citation>
    <scope>NUCLEOTIDE SEQUENCE [LARGE SCALE GENOMIC DNA]</scope>
    <source>
        <strain evidence="6 7">6Ac</strain>
    </source>
</reference>
<evidence type="ECO:0000313" key="6">
    <source>
        <dbReference type="EMBL" id="AET65105.1"/>
    </source>
</evidence>
<dbReference type="STRING" id="1110509.Mhar_1747"/>
<dbReference type="OrthoDB" id="8522at2157"/>
<dbReference type="SMART" id="SM00903">
    <property type="entry name" value="Flavin_Reduct"/>
    <property type="match status" value="1"/>
</dbReference>
<dbReference type="PANTHER" id="PTHR33798:SF5">
    <property type="entry name" value="FLAVIN REDUCTASE LIKE DOMAIN-CONTAINING PROTEIN"/>
    <property type="match status" value="1"/>
</dbReference>
<evidence type="ECO:0000256" key="2">
    <source>
        <dbReference type="ARBA" id="ARBA00022630"/>
    </source>
</evidence>
<organism evidence="6 7">
    <name type="scientific">Methanothrix harundinacea (strain 6Ac)</name>
    <name type="common">Methanosaeta harundinacea</name>
    <dbReference type="NCBI Taxonomy" id="1110509"/>
    <lineage>
        <taxon>Archaea</taxon>
        <taxon>Methanobacteriati</taxon>
        <taxon>Methanobacteriota</taxon>
        <taxon>Stenosarchaea group</taxon>
        <taxon>Methanomicrobia</taxon>
        <taxon>Methanotrichales</taxon>
        <taxon>Methanotrichaceae</taxon>
        <taxon>Methanothrix</taxon>
    </lineage>
</organism>
<dbReference type="PATRIC" id="fig|1110509.7.peg.1941"/>
<dbReference type="RefSeq" id="WP_014587286.1">
    <property type="nucleotide sequence ID" value="NC_017527.1"/>
</dbReference>
<proteinExistence type="inferred from homology"/>
<dbReference type="GO" id="GO:0010181">
    <property type="term" value="F:FMN binding"/>
    <property type="evidence" value="ECO:0007669"/>
    <property type="project" value="InterPro"/>
</dbReference>
<dbReference type="GeneID" id="12510918"/>
<dbReference type="HOGENOM" id="CLU_059021_3_2_2"/>
<evidence type="ECO:0000256" key="3">
    <source>
        <dbReference type="ARBA" id="ARBA00022643"/>
    </source>
</evidence>
<keyword evidence="7" id="KW-1185">Reference proteome</keyword>